<comment type="caution">
    <text evidence="2">The sequence shown here is derived from an EMBL/GenBank/DDBJ whole genome shotgun (WGS) entry which is preliminary data.</text>
</comment>
<dbReference type="SUPFAM" id="SSF89155">
    <property type="entry name" value="TorD-like"/>
    <property type="match status" value="1"/>
</dbReference>
<sequence length="233" mass="26647">MNTSDVHDYLTQRPMGYDVLRRLLIEEPTPELLNFLREQDLESLFPPVADAEFNAALTMIENALSQSAFTAGDAAFEDLHWDFTRLFIGPETPPAPPWESVYVSKDKLLFQHCTREVKAVYQSFGWMMEEGENEAADHIGYELDFMFQQSQSVAEDLHRGVSLNGAVARLRAQCDFLSQHLLAFCDEFCQNIQTHAQTDFYRGVALLLPPFLKHDARRLNDAWAKEADLDGKR</sequence>
<keyword evidence="1" id="KW-0143">Chaperone</keyword>
<gene>
    <name evidence="2" type="ORF">SOASR030_27120</name>
</gene>
<keyword evidence="3" id="KW-1185">Reference proteome</keyword>
<dbReference type="InterPro" id="IPR020945">
    <property type="entry name" value="DMSO/NO3_reduct_chaperone"/>
</dbReference>
<dbReference type="RefSeq" id="WP_051155844.1">
    <property type="nucleotide sequence ID" value="NZ_BRLH01000007.1"/>
</dbReference>
<dbReference type="AlphaFoldDB" id="A0AAV5N4W3"/>
<organism evidence="2 3">
    <name type="scientific">Leminorella grimontii</name>
    <dbReference type="NCBI Taxonomy" id="82981"/>
    <lineage>
        <taxon>Bacteria</taxon>
        <taxon>Pseudomonadati</taxon>
        <taxon>Pseudomonadota</taxon>
        <taxon>Gammaproteobacteria</taxon>
        <taxon>Enterobacterales</taxon>
        <taxon>Budviciaceae</taxon>
        <taxon>Leminorella</taxon>
    </lineage>
</organism>
<protein>
    <submittedName>
        <fullName evidence="2">Dehydrogenase</fullName>
    </submittedName>
</protein>
<dbReference type="EMBL" id="BRLH01000007">
    <property type="protein sequence ID" value="GKX56600.1"/>
    <property type="molecule type" value="Genomic_DNA"/>
</dbReference>
<dbReference type="Proteomes" id="UP001058124">
    <property type="component" value="Unassembled WGS sequence"/>
</dbReference>
<evidence type="ECO:0000313" key="2">
    <source>
        <dbReference type="EMBL" id="GKX56600.1"/>
    </source>
</evidence>
<reference evidence="2" key="1">
    <citation type="submission" date="2022-06" db="EMBL/GenBank/DDBJ databases">
        <title>Draft genome sequences of Leminorella grimontii str. JCM5902.</title>
        <authorList>
            <person name="Wakabayashi Y."/>
            <person name="Kojima K."/>
        </authorList>
    </citation>
    <scope>NUCLEOTIDE SEQUENCE</scope>
    <source>
        <strain evidence="2">JCM 5902</strain>
    </source>
</reference>
<dbReference type="Gene3D" id="1.10.3480.10">
    <property type="entry name" value="TorD-like"/>
    <property type="match status" value="1"/>
</dbReference>
<dbReference type="InterPro" id="IPR036411">
    <property type="entry name" value="TorD-like_sf"/>
</dbReference>
<evidence type="ECO:0000313" key="3">
    <source>
        <dbReference type="Proteomes" id="UP001058124"/>
    </source>
</evidence>
<dbReference type="PANTHER" id="PTHR34227">
    <property type="entry name" value="CHAPERONE PROTEIN YCDY"/>
    <property type="match status" value="1"/>
</dbReference>
<name>A0AAV5N4W3_9GAMM</name>
<proteinExistence type="predicted"/>
<dbReference type="PANTHER" id="PTHR34227:SF13">
    <property type="entry name" value="TAT PROOFREADING CHAPERONE DMSD-RELATED"/>
    <property type="match status" value="1"/>
</dbReference>
<dbReference type="Pfam" id="PF02613">
    <property type="entry name" value="Nitrate_red_del"/>
    <property type="match status" value="1"/>
</dbReference>
<dbReference type="InterPro" id="IPR050289">
    <property type="entry name" value="TorD/DmsD_chaperones"/>
</dbReference>
<accession>A0AAV5N4W3</accession>
<evidence type="ECO:0000256" key="1">
    <source>
        <dbReference type="ARBA" id="ARBA00023186"/>
    </source>
</evidence>